<gene>
    <name evidence="2" type="ORF">GCM10007977_016680</name>
</gene>
<protein>
    <recommendedName>
        <fullName evidence="1">Aminoglycoside phosphotransferase domain-containing protein</fullName>
    </recommendedName>
</protein>
<evidence type="ECO:0000313" key="2">
    <source>
        <dbReference type="EMBL" id="GGM16073.1"/>
    </source>
</evidence>
<accession>A0A917WMB0</accession>
<evidence type="ECO:0000259" key="1">
    <source>
        <dbReference type="Pfam" id="PF01636"/>
    </source>
</evidence>
<dbReference type="Gene3D" id="3.90.1200.10">
    <property type="match status" value="1"/>
</dbReference>
<dbReference type="Proteomes" id="UP000642070">
    <property type="component" value="Unassembled WGS sequence"/>
</dbReference>
<keyword evidence="3" id="KW-1185">Reference proteome</keyword>
<proteinExistence type="predicted"/>
<evidence type="ECO:0000313" key="3">
    <source>
        <dbReference type="Proteomes" id="UP000642070"/>
    </source>
</evidence>
<dbReference type="InterPro" id="IPR002575">
    <property type="entry name" value="Aminoglycoside_PTrfase"/>
</dbReference>
<comment type="caution">
    <text evidence="2">The sequence shown here is derived from an EMBL/GenBank/DDBJ whole genome shotgun (WGS) entry which is preliminary data.</text>
</comment>
<dbReference type="InterPro" id="IPR011009">
    <property type="entry name" value="Kinase-like_dom_sf"/>
</dbReference>
<sequence length="391" mass="42113">MRTVTLVLVDGSGTVLGSLPAFDVEVPWWAEVADVVDGARERFGVDVAVLRLLHADRPRQPGGAVTYLAETHGPVPELAPAAVHPHPDPRRAPYAEVGGPAASLRWAVAEMRDLGLGAPVRTVQRKTWNLSALWQLEGVSRRYWLKHLPPFLKAESEVLAWLGAVAPGAAPRLLAADGTGRQLLADLPGEDRFGAPAAERRPMVDLLHGVQRRALDELPLLVGRGVLDRRGIRLYRQIQVAAEPWLSEIFGLADLLSGLSSRLAEVAACGMPDTLVHGDFHPGNVRAAPGVPPAVLDWGDAFLGHPGFDILRLVEGLPDADASALIAHWAGLWRRVAPGSDPERAVELLRPVAPLLGAVVYAGFVHNIEPSEWPYHSLDVPDCLREAVNLG</sequence>
<dbReference type="EMBL" id="BMPI01000006">
    <property type="protein sequence ID" value="GGM16073.1"/>
    <property type="molecule type" value="Genomic_DNA"/>
</dbReference>
<name>A0A917WMB0_9ACTN</name>
<organism evidence="2 3">
    <name type="scientific">Dactylosporangium sucinum</name>
    <dbReference type="NCBI Taxonomy" id="1424081"/>
    <lineage>
        <taxon>Bacteria</taxon>
        <taxon>Bacillati</taxon>
        <taxon>Actinomycetota</taxon>
        <taxon>Actinomycetes</taxon>
        <taxon>Micromonosporales</taxon>
        <taxon>Micromonosporaceae</taxon>
        <taxon>Dactylosporangium</taxon>
    </lineage>
</organism>
<dbReference type="AlphaFoldDB" id="A0A917WMB0"/>
<reference evidence="2" key="2">
    <citation type="submission" date="2020-09" db="EMBL/GenBank/DDBJ databases">
        <authorList>
            <person name="Sun Q."/>
            <person name="Ohkuma M."/>
        </authorList>
    </citation>
    <scope>NUCLEOTIDE SEQUENCE</scope>
    <source>
        <strain evidence="2">JCM 19831</strain>
    </source>
</reference>
<dbReference type="Pfam" id="PF01636">
    <property type="entry name" value="APH"/>
    <property type="match status" value="1"/>
</dbReference>
<dbReference type="SUPFAM" id="SSF56112">
    <property type="entry name" value="Protein kinase-like (PK-like)"/>
    <property type="match status" value="1"/>
</dbReference>
<dbReference type="RefSeq" id="WP_190249138.1">
    <property type="nucleotide sequence ID" value="NZ_BMPI01000006.1"/>
</dbReference>
<feature type="domain" description="Aminoglycoside phosphotransferase" evidence="1">
    <location>
        <begin position="131"/>
        <end position="337"/>
    </location>
</feature>
<reference evidence="2" key="1">
    <citation type="journal article" date="2014" name="Int. J. Syst. Evol. Microbiol.">
        <title>Complete genome sequence of Corynebacterium casei LMG S-19264T (=DSM 44701T), isolated from a smear-ripened cheese.</title>
        <authorList>
            <consortium name="US DOE Joint Genome Institute (JGI-PGF)"/>
            <person name="Walter F."/>
            <person name="Albersmeier A."/>
            <person name="Kalinowski J."/>
            <person name="Ruckert C."/>
        </authorList>
    </citation>
    <scope>NUCLEOTIDE SEQUENCE</scope>
    <source>
        <strain evidence="2">JCM 19831</strain>
    </source>
</reference>